<dbReference type="PROSITE" id="PS51841">
    <property type="entry name" value="LTD"/>
    <property type="match status" value="1"/>
</dbReference>
<evidence type="ECO:0000313" key="2">
    <source>
        <dbReference type="EMBL" id="NQS78313.1"/>
    </source>
</evidence>
<dbReference type="EMBL" id="JABMJE010000074">
    <property type="protein sequence ID" value="NQS78313.1"/>
    <property type="molecule type" value="Genomic_DNA"/>
</dbReference>
<feature type="region of interest" description="Disordered" evidence="1">
    <location>
        <begin position="97"/>
        <end position="119"/>
    </location>
</feature>
<sequence>MSRTSAVSLTGWRISDEGTKHTYTFPSFTLAPGATVTLHTGDGTNSATDLYWGSKRPIWNNDGDTASLYDHNGRLVDSLERQGWAWWATDGYTAPLGPGRGGLHRTGSTGSRMRSSVNR</sequence>
<dbReference type="GeneID" id="31897906"/>
<organism evidence="2 3">
    <name type="scientific">Methanoculleus bourgensis</name>
    <dbReference type="NCBI Taxonomy" id="83986"/>
    <lineage>
        <taxon>Archaea</taxon>
        <taxon>Methanobacteriati</taxon>
        <taxon>Methanobacteriota</taxon>
        <taxon>Stenosarchaea group</taxon>
        <taxon>Methanomicrobia</taxon>
        <taxon>Methanomicrobiales</taxon>
        <taxon>Methanomicrobiaceae</taxon>
        <taxon>Methanoculleus</taxon>
    </lineage>
</organism>
<dbReference type="Gene3D" id="2.60.40.1260">
    <property type="entry name" value="Lamin Tail domain"/>
    <property type="match status" value="1"/>
</dbReference>
<feature type="compositionally biased region" description="Low complexity" evidence="1">
    <location>
        <begin position="105"/>
        <end position="119"/>
    </location>
</feature>
<dbReference type="OrthoDB" id="3327at2157"/>
<accession>A0A7K4C6H4</accession>
<protein>
    <submittedName>
        <fullName evidence="2">Lamin tail domain-containing protein</fullName>
    </submittedName>
</protein>
<name>A0A7K4C6H4_9EURY</name>
<dbReference type="Pfam" id="PF00932">
    <property type="entry name" value="LTD"/>
    <property type="match status" value="1"/>
</dbReference>
<dbReference type="Proteomes" id="UP000737555">
    <property type="component" value="Unassembled WGS sequence"/>
</dbReference>
<comment type="caution">
    <text evidence="2">The sequence shown here is derived from an EMBL/GenBank/DDBJ whole genome shotgun (WGS) entry which is preliminary data.</text>
</comment>
<dbReference type="RefSeq" id="WP_082070441.1">
    <property type="nucleotide sequence ID" value="NZ_DAIMMY010000012.1"/>
</dbReference>
<dbReference type="SUPFAM" id="SSF74853">
    <property type="entry name" value="Lamin A/C globular tail domain"/>
    <property type="match status" value="1"/>
</dbReference>
<reference evidence="2" key="1">
    <citation type="submission" date="2020-05" db="EMBL/GenBank/DDBJ databases">
        <title>The first insight into the ecology of ammonia-tolerant syntrophic propionate oxidizing bacteria.</title>
        <authorList>
            <person name="Singh A."/>
            <person name="Schnurer A."/>
            <person name="Westerholm M."/>
        </authorList>
    </citation>
    <scope>NUCLEOTIDE SEQUENCE</scope>
    <source>
        <strain evidence="2">MAG54</strain>
    </source>
</reference>
<proteinExistence type="predicted"/>
<gene>
    <name evidence="2" type="ORF">HQQ74_06350</name>
</gene>
<dbReference type="InterPro" id="IPR001322">
    <property type="entry name" value="Lamin_tail_dom"/>
</dbReference>
<evidence type="ECO:0000256" key="1">
    <source>
        <dbReference type="SAM" id="MobiDB-lite"/>
    </source>
</evidence>
<evidence type="ECO:0000313" key="3">
    <source>
        <dbReference type="Proteomes" id="UP000737555"/>
    </source>
</evidence>
<dbReference type="InterPro" id="IPR036415">
    <property type="entry name" value="Lamin_tail_dom_sf"/>
</dbReference>
<dbReference type="AlphaFoldDB" id="A0A7K4C6H4"/>